<dbReference type="AlphaFoldDB" id="A0A4S8QGP5"/>
<dbReference type="SMART" id="SM00448">
    <property type="entry name" value="REC"/>
    <property type="match status" value="1"/>
</dbReference>
<keyword evidence="3 10" id="KW-0597">Phosphoprotein</keyword>
<evidence type="ECO:0000256" key="3">
    <source>
        <dbReference type="ARBA" id="ARBA00022553"/>
    </source>
</evidence>
<evidence type="ECO:0000256" key="6">
    <source>
        <dbReference type="ARBA" id="ARBA00023125"/>
    </source>
</evidence>
<evidence type="ECO:0000313" key="12">
    <source>
        <dbReference type="EMBL" id="THV40549.1"/>
    </source>
</evidence>
<keyword evidence="13" id="KW-1185">Reference proteome</keyword>
<dbReference type="InterPro" id="IPR036390">
    <property type="entry name" value="WH_DNA-bd_sf"/>
</dbReference>
<evidence type="ECO:0000259" key="11">
    <source>
        <dbReference type="PROSITE" id="PS50110"/>
    </source>
</evidence>
<dbReference type="InterPro" id="IPR024187">
    <property type="entry name" value="Sig_transdc_resp-reg_cit/mal"/>
</dbReference>
<comment type="subcellular location">
    <subcellularLocation>
        <location evidence="1 9">Cytoplasm</location>
    </subcellularLocation>
</comment>
<accession>A0A4S8QGP5</accession>
<evidence type="ECO:0000256" key="8">
    <source>
        <dbReference type="ARBA" id="ARBA00023163"/>
    </source>
</evidence>
<dbReference type="PROSITE" id="PS50110">
    <property type="entry name" value="RESPONSE_REGULATORY"/>
    <property type="match status" value="1"/>
</dbReference>
<dbReference type="GO" id="GO:0003677">
    <property type="term" value="F:DNA binding"/>
    <property type="evidence" value="ECO:0007669"/>
    <property type="project" value="UniProtKB-KW"/>
</dbReference>
<evidence type="ECO:0000256" key="9">
    <source>
        <dbReference type="PIRNR" id="PIRNR006171"/>
    </source>
</evidence>
<feature type="modified residue" description="4-aspartylphosphate" evidence="10">
    <location>
        <position position="54"/>
    </location>
</feature>
<comment type="caution">
    <text evidence="12">The sequence shown here is derived from an EMBL/GenBank/DDBJ whole genome shotgun (WGS) entry which is preliminary data.</text>
</comment>
<reference evidence="12 13" key="2">
    <citation type="submission" date="2019-05" db="EMBL/GenBank/DDBJ databases">
        <title>Glycomyces buryatensis sp. nov.</title>
        <authorList>
            <person name="Nikitina E."/>
        </authorList>
    </citation>
    <scope>NUCLEOTIDE SEQUENCE [LARGE SCALE GENOMIC DNA]</scope>
    <source>
        <strain evidence="12 13">18</strain>
    </source>
</reference>
<dbReference type="InterPro" id="IPR051271">
    <property type="entry name" value="2C-system_Tx_regulators"/>
</dbReference>
<keyword evidence="4 9" id="KW-0902">Two-component regulatory system</keyword>
<keyword evidence="6 9" id="KW-0238">DNA-binding</keyword>
<gene>
    <name evidence="12" type="ORF">FAB82_14885</name>
</gene>
<dbReference type="GO" id="GO:0003700">
    <property type="term" value="F:DNA-binding transcription factor activity"/>
    <property type="evidence" value="ECO:0007669"/>
    <property type="project" value="InterPro"/>
</dbReference>
<dbReference type="Gene3D" id="3.40.50.2300">
    <property type="match status" value="1"/>
</dbReference>
<dbReference type="SUPFAM" id="SSF46785">
    <property type="entry name" value="Winged helix' DNA-binding domain"/>
    <property type="match status" value="1"/>
</dbReference>
<evidence type="ECO:0000256" key="2">
    <source>
        <dbReference type="ARBA" id="ARBA00022490"/>
    </source>
</evidence>
<protein>
    <recommendedName>
        <fullName evidence="9">Transcriptional regulatory protein</fullName>
    </recommendedName>
</protein>
<name>A0A4S8QGP5_9ACTN</name>
<dbReference type="PANTHER" id="PTHR45526:SF1">
    <property type="entry name" value="TRANSCRIPTIONAL REGULATORY PROTEIN DCUR-RELATED"/>
    <property type="match status" value="1"/>
</dbReference>
<dbReference type="EMBL" id="STGY01000056">
    <property type="protein sequence ID" value="THV40549.1"/>
    <property type="molecule type" value="Genomic_DNA"/>
</dbReference>
<keyword evidence="2 9" id="KW-0963">Cytoplasm</keyword>
<proteinExistence type="predicted"/>
<evidence type="ECO:0000256" key="4">
    <source>
        <dbReference type="ARBA" id="ARBA00023012"/>
    </source>
</evidence>
<evidence type="ECO:0000256" key="10">
    <source>
        <dbReference type="PROSITE-ProRule" id="PRU00169"/>
    </source>
</evidence>
<organism evidence="12 13">
    <name type="scientific">Glycomyces buryatensis</name>
    <dbReference type="NCBI Taxonomy" id="2570927"/>
    <lineage>
        <taxon>Bacteria</taxon>
        <taxon>Bacillati</taxon>
        <taxon>Actinomycetota</taxon>
        <taxon>Actinomycetes</taxon>
        <taxon>Glycomycetales</taxon>
        <taxon>Glycomycetaceae</taxon>
        <taxon>Glycomyces</taxon>
    </lineage>
</organism>
<evidence type="ECO:0000256" key="1">
    <source>
        <dbReference type="ARBA" id="ARBA00004496"/>
    </source>
</evidence>
<evidence type="ECO:0000256" key="5">
    <source>
        <dbReference type="ARBA" id="ARBA00023015"/>
    </source>
</evidence>
<evidence type="ECO:0000313" key="13">
    <source>
        <dbReference type="Proteomes" id="UP000308760"/>
    </source>
</evidence>
<dbReference type="GO" id="GO:0000156">
    <property type="term" value="F:phosphorelay response regulator activity"/>
    <property type="evidence" value="ECO:0007669"/>
    <property type="project" value="TreeGrafter"/>
</dbReference>
<dbReference type="GO" id="GO:0005737">
    <property type="term" value="C:cytoplasm"/>
    <property type="evidence" value="ECO:0007669"/>
    <property type="project" value="UniProtKB-SubCell"/>
</dbReference>
<dbReference type="Proteomes" id="UP000308760">
    <property type="component" value="Unassembled WGS sequence"/>
</dbReference>
<dbReference type="Pfam" id="PF00072">
    <property type="entry name" value="Response_reg"/>
    <property type="match status" value="1"/>
</dbReference>
<reference evidence="13" key="1">
    <citation type="submission" date="2019-04" db="EMBL/GenBank/DDBJ databases">
        <title>Nocardioides xinjiangensis sp. nov.</title>
        <authorList>
            <person name="Liu S."/>
        </authorList>
    </citation>
    <scope>NUCLEOTIDE SEQUENCE [LARGE SCALE GENOMIC DNA]</scope>
    <source>
        <strain evidence="13">18</strain>
    </source>
</reference>
<feature type="domain" description="Response regulatory" evidence="11">
    <location>
        <begin position="3"/>
        <end position="119"/>
    </location>
</feature>
<dbReference type="SUPFAM" id="SSF52172">
    <property type="entry name" value="CheY-like"/>
    <property type="match status" value="1"/>
</dbReference>
<keyword evidence="7 9" id="KW-0010">Activator</keyword>
<dbReference type="InterPro" id="IPR011006">
    <property type="entry name" value="CheY-like_superfamily"/>
</dbReference>
<dbReference type="RefSeq" id="WP_136535324.1">
    <property type="nucleotide sequence ID" value="NZ_STGY01000056.1"/>
</dbReference>
<evidence type="ECO:0000256" key="7">
    <source>
        <dbReference type="ARBA" id="ARBA00023159"/>
    </source>
</evidence>
<sequence length="223" mass="24217">MIDVLVVDDDFRVVNIHAGFVAKVDGFRVVGTAASGAEALEAVERHRPDLVLLDLYLPDAFGLDVLARLRAEGRECDVMIISAAREAEAVRGAVRSGAVSYLLKPFGFNDFRERLEQYATRRAGLAAAAVHDQADVDRAFSPPASGPAAALPPKGLSAETVRLVETALRETSGTLSAAECAERIGVSRVSARRYLEHLTESGKADVGLRYAGRGRPERRYRWR</sequence>
<dbReference type="CDD" id="cd19925">
    <property type="entry name" value="REC_citrate_TCS"/>
    <property type="match status" value="1"/>
</dbReference>
<keyword evidence="8 9" id="KW-0804">Transcription</keyword>
<dbReference type="PANTHER" id="PTHR45526">
    <property type="entry name" value="TRANSCRIPTIONAL REGULATORY PROTEIN DPIA"/>
    <property type="match status" value="1"/>
</dbReference>
<dbReference type="OrthoDB" id="7187989at2"/>
<keyword evidence="5 9" id="KW-0805">Transcription regulation</keyword>
<dbReference type="InterPro" id="IPR001789">
    <property type="entry name" value="Sig_transdc_resp-reg_receiver"/>
</dbReference>
<dbReference type="PIRSF" id="PIRSF006171">
    <property type="entry name" value="RR_citrat_malat"/>
    <property type="match status" value="1"/>
</dbReference>